<comment type="caution">
    <text evidence="1">The sequence shown here is derived from an EMBL/GenBank/DDBJ whole genome shotgun (WGS) entry which is preliminary data.</text>
</comment>
<sequence length="201" mass="21742">MRTCRGARGGRGAASEAEAREAEAKRASEEVDSARGSLTHILPPLPPARPPSLPPPLPPLPPAPHHRARIFTLPSKPARTHSHRIHRKRGWHDDSGSDSDGSGTETQHNSPGPASLRAAYRKAFRRASERALTMPSSRTSKNQSSFTPSLPQGPSAFHLGDLLLLHIPALPPARIARLRPIPPLVSDGRSRPPWICSRDSS</sequence>
<proteinExistence type="predicted"/>
<evidence type="ECO:0000313" key="2">
    <source>
        <dbReference type="Proteomes" id="UP001144978"/>
    </source>
</evidence>
<reference evidence="1" key="1">
    <citation type="submission" date="2022-08" db="EMBL/GenBank/DDBJ databases">
        <title>Genome Sequence of Pycnoporus sanguineus.</title>
        <authorList>
            <person name="Buettner E."/>
        </authorList>
    </citation>
    <scope>NUCLEOTIDE SEQUENCE</scope>
    <source>
        <strain evidence="1">CG-C14</strain>
    </source>
</reference>
<dbReference type="Proteomes" id="UP001144978">
    <property type="component" value="Unassembled WGS sequence"/>
</dbReference>
<organism evidence="1 2">
    <name type="scientific">Trametes sanguinea</name>
    <dbReference type="NCBI Taxonomy" id="158606"/>
    <lineage>
        <taxon>Eukaryota</taxon>
        <taxon>Fungi</taxon>
        <taxon>Dikarya</taxon>
        <taxon>Basidiomycota</taxon>
        <taxon>Agaricomycotina</taxon>
        <taxon>Agaricomycetes</taxon>
        <taxon>Polyporales</taxon>
        <taxon>Polyporaceae</taxon>
        <taxon>Trametes</taxon>
    </lineage>
</organism>
<evidence type="ECO:0000313" key="1">
    <source>
        <dbReference type="EMBL" id="KAJ3003773.1"/>
    </source>
</evidence>
<dbReference type="EMBL" id="JANSHE010001233">
    <property type="protein sequence ID" value="KAJ3003773.1"/>
    <property type="molecule type" value="Genomic_DNA"/>
</dbReference>
<protein>
    <submittedName>
        <fullName evidence="1">Uncharacterized protein</fullName>
    </submittedName>
</protein>
<keyword evidence="2" id="KW-1185">Reference proteome</keyword>
<accession>A0ACC1PXL9</accession>
<gene>
    <name evidence="1" type="ORF">NUW54_g5133</name>
</gene>
<name>A0ACC1PXL9_9APHY</name>